<protein>
    <submittedName>
        <fullName evidence="2">Uncharacterized protein</fullName>
    </submittedName>
</protein>
<feature type="compositionally biased region" description="Basic and acidic residues" evidence="1">
    <location>
        <begin position="115"/>
        <end position="125"/>
    </location>
</feature>
<gene>
    <name evidence="2" type="ORF">M0812_05463</name>
</gene>
<sequence length="168" mass="19750">MNKINTNCVTCRKSNVTKHSNCYCTDCKIHLCVEQSEKIHVCYPMNEHVILYVPNKKEEKKEEKNNQNENKNTLQPVIENKRKQLRISKKNLQNKQKEKKSLFQKKKKYVSLFGKRKEKDLRNQHPNELNVNNRPKANTVTAEGGENFLSSLSTSQNQKKKFEKISSR</sequence>
<evidence type="ECO:0000313" key="2">
    <source>
        <dbReference type="EMBL" id="KAJ3449317.1"/>
    </source>
</evidence>
<evidence type="ECO:0000313" key="3">
    <source>
        <dbReference type="Proteomes" id="UP001146793"/>
    </source>
</evidence>
<feature type="compositionally biased region" description="Polar residues" evidence="1">
    <location>
        <begin position="126"/>
        <end position="141"/>
    </location>
</feature>
<dbReference type="AlphaFoldDB" id="A0AAV8A936"/>
<organism evidence="2 3">
    <name type="scientific">Anaeramoeba flamelloides</name>
    <dbReference type="NCBI Taxonomy" id="1746091"/>
    <lineage>
        <taxon>Eukaryota</taxon>
        <taxon>Metamonada</taxon>
        <taxon>Anaeramoebidae</taxon>
        <taxon>Anaeramoeba</taxon>
    </lineage>
</organism>
<accession>A0AAV8A936</accession>
<feature type="region of interest" description="Disordered" evidence="1">
    <location>
        <begin position="114"/>
        <end position="168"/>
    </location>
</feature>
<feature type="region of interest" description="Disordered" evidence="1">
    <location>
        <begin position="60"/>
        <end position="102"/>
    </location>
</feature>
<proteinExistence type="predicted"/>
<comment type="caution">
    <text evidence="2">The sequence shown here is derived from an EMBL/GenBank/DDBJ whole genome shotgun (WGS) entry which is preliminary data.</text>
</comment>
<evidence type="ECO:0000256" key="1">
    <source>
        <dbReference type="SAM" id="MobiDB-lite"/>
    </source>
</evidence>
<feature type="compositionally biased region" description="Polar residues" evidence="1">
    <location>
        <begin position="148"/>
        <end position="157"/>
    </location>
</feature>
<reference evidence="2" key="1">
    <citation type="submission" date="2022-08" db="EMBL/GenBank/DDBJ databases">
        <title>Novel sulphate-reducing endosymbionts in the free-living metamonad Anaeramoeba.</title>
        <authorList>
            <person name="Jerlstrom-Hultqvist J."/>
            <person name="Cepicka I."/>
            <person name="Gallot-Lavallee L."/>
            <person name="Salas-Leiva D."/>
            <person name="Curtis B.A."/>
            <person name="Zahonova K."/>
            <person name="Pipaliya S."/>
            <person name="Dacks J."/>
            <person name="Roger A.J."/>
        </authorList>
    </citation>
    <scope>NUCLEOTIDE SEQUENCE</scope>
    <source>
        <strain evidence="2">Busselton2</strain>
    </source>
</reference>
<dbReference type="EMBL" id="JANTQA010000012">
    <property type="protein sequence ID" value="KAJ3449317.1"/>
    <property type="molecule type" value="Genomic_DNA"/>
</dbReference>
<name>A0AAV8A936_9EUKA</name>
<dbReference type="Proteomes" id="UP001146793">
    <property type="component" value="Unassembled WGS sequence"/>
</dbReference>